<feature type="compositionally biased region" description="Basic and acidic residues" evidence="1">
    <location>
        <begin position="43"/>
        <end position="52"/>
    </location>
</feature>
<reference evidence="2 3" key="1">
    <citation type="submission" date="2015-03" db="EMBL/GenBank/DDBJ databases">
        <title>Genome assembly of Sandaracinus amylolyticus DSM 53668.</title>
        <authorList>
            <person name="Sharma G."/>
            <person name="Subramanian S."/>
        </authorList>
    </citation>
    <scope>NUCLEOTIDE SEQUENCE [LARGE SCALE GENOMIC DNA]</scope>
    <source>
        <strain evidence="2 3">DSM 53668</strain>
    </source>
</reference>
<dbReference type="STRING" id="927083.DB32_007939"/>
<proteinExistence type="predicted"/>
<accession>A0A0F6W9H9</accession>
<evidence type="ECO:0000313" key="3">
    <source>
        <dbReference type="Proteomes" id="UP000034883"/>
    </source>
</evidence>
<keyword evidence="3" id="KW-1185">Reference proteome</keyword>
<organism evidence="2 3">
    <name type="scientific">Sandaracinus amylolyticus</name>
    <dbReference type="NCBI Taxonomy" id="927083"/>
    <lineage>
        <taxon>Bacteria</taxon>
        <taxon>Pseudomonadati</taxon>
        <taxon>Myxococcota</taxon>
        <taxon>Polyangia</taxon>
        <taxon>Polyangiales</taxon>
        <taxon>Sandaracinaceae</taxon>
        <taxon>Sandaracinus</taxon>
    </lineage>
</organism>
<dbReference type="Proteomes" id="UP000034883">
    <property type="component" value="Chromosome"/>
</dbReference>
<dbReference type="AlphaFoldDB" id="A0A0F6W9H9"/>
<sequence>MIGGSRPDRALRARNSCAPRGLCSANSSMNSRAVPGAGLAESRPARADRTLR</sequence>
<protein>
    <submittedName>
        <fullName evidence="2">Uncharacterized protein</fullName>
    </submittedName>
</protein>
<name>A0A0F6W9H9_9BACT</name>
<dbReference type="EMBL" id="CP011125">
    <property type="protein sequence ID" value="AKF10790.1"/>
    <property type="molecule type" value="Genomic_DNA"/>
</dbReference>
<gene>
    <name evidence="2" type="ORF">DB32_007939</name>
</gene>
<evidence type="ECO:0000256" key="1">
    <source>
        <dbReference type="SAM" id="MobiDB-lite"/>
    </source>
</evidence>
<dbReference type="KEGG" id="samy:DB32_007939"/>
<feature type="region of interest" description="Disordered" evidence="1">
    <location>
        <begin position="19"/>
        <end position="52"/>
    </location>
</feature>
<evidence type="ECO:0000313" key="2">
    <source>
        <dbReference type="EMBL" id="AKF10790.1"/>
    </source>
</evidence>